<comment type="similarity">
    <text evidence="1">Belongs to the HesB/IscA family.</text>
</comment>
<name>A0AAD9Y248_COLKA</name>
<accession>A0AAD9Y248</accession>
<dbReference type="GO" id="GO:0016226">
    <property type="term" value="P:iron-sulfur cluster assembly"/>
    <property type="evidence" value="ECO:0007669"/>
    <property type="project" value="TreeGrafter"/>
</dbReference>
<dbReference type="InterPro" id="IPR035903">
    <property type="entry name" value="HesB-like_dom_sf"/>
</dbReference>
<dbReference type="GO" id="GO:0051537">
    <property type="term" value="F:2 iron, 2 sulfur cluster binding"/>
    <property type="evidence" value="ECO:0007669"/>
    <property type="project" value="TreeGrafter"/>
</dbReference>
<gene>
    <name evidence="3" type="ORF">CKAH01_02220</name>
</gene>
<reference evidence="3" key="1">
    <citation type="submission" date="2023-02" db="EMBL/GenBank/DDBJ databases">
        <title>Colletotrichum kahawae CIFC_Que2 genome sequencing and assembly.</title>
        <authorList>
            <person name="Baroncelli R."/>
        </authorList>
    </citation>
    <scope>NUCLEOTIDE SEQUENCE</scope>
    <source>
        <strain evidence="3">CIFC_Que2</strain>
    </source>
</reference>
<dbReference type="PANTHER" id="PTHR43011">
    <property type="entry name" value="IRON-SULFUR CLUSTER ASSEMBLY 2 HOMOLOG, MITOCHONDRIAL"/>
    <property type="match status" value="1"/>
</dbReference>
<dbReference type="GO" id="GO:0005506">
    <property type="term" value="F:iron ion binding"/>
    <property type="evidence" value="ECO:0007669"/>
    <property type="project" value="TreeGrafter"/>
</dbReference>
<dbReference type="Proteomes" id="UP001281614">
    <property type="component" value="Unassembled WGS sequence"/>
</dbReference>
<dbReference type="PANTHER" id="PTHR43011:SF1">
    <property type="entry name" value="IRON-SULFUR CLUSTER ASSEMBLY 2 HOMOLOG, MITOCHONDRIAL"/>
    <property type="match status" value="1"/>
</dbReference>
<keyword evidence="4" id="KW-1185">Reference proteome</keyword>
<evidence type="ECO:0000256" key="2">
    <source>
        <dbReference type="SAM" id="MobiDB-lite"/>
    </source>
</evidence>
<dbReference type="Gene3D" id="2.60.300.12">
    <property type="entry name" value="HesB-like domain"/>
    <property type="match status" value="1"/>
</dbReference>
<evidence type="ECO:0000313" key="3">
    <source>
        <dbReference type="EMBL" id="KAK2732274.1"/>
    </source>
</evidence>
<dbReference type="GO" id="GO:0051539">
    <property type="term" value="F:4 iron, 4 sulfur cluster binding"/>
    <property type="evidence" value="ECO:0007669"/>
    <property type="project" value="TreeGrafter"/>
</dbReference>
<evidence type="ECO:0000256" key="1">
    <source>
        <dbReference type="ARBA" id="ARBA00006718"/>
    </source>
</evidence>
<dbReference type="AlphaFoldDB" id="A0AAD9Y248"/>
<evidence type="ECO:0000313" key="4">
    <source>
        <dbReference type="Proteomes" id="UP001281614"/>
    </source>
</evidence>
<organism evidence="3 4">
    <name type="scientific">Colletotrichum kahawae</name>
    <name type="common">Coffee berry disease fungus</name>
    <dbReference type="NCBI Taxonomy" id="34407"/>
    <lineage>
        <taxon>Eukaryota</taxon>
        <taxon>Fungi</taxon>
        <taxon>Dikarya</taxon>
        <taxon>Ascomycota</taxon>
        <taxon>Pezizomycotina</taxon>
        <taxon>Sordariomycetes</taxon>
        <taxon>Hypocreomycetidae</taxon>
        <taxon>Glomerellales</taxon>
        <taxon>Glomerellaceae</taxon>
        <taxon>Colletotrichum</taxon>
        <taxon>Colletotrichum gloeosporioides species complex</taxon>
    </lineage>
</organism>
<protein>
    <submittedName>
        <fullName evidence="3">Iron-sulfur cluster assembly accessory protein</fullName>
    </submittedName>
</protein>
<dbReference type="EMBL" id="VYYT01000554">
    <property type="protein sequence ID" value="KAK2732274.1"/>
    <property type="molecule type" value="Genomic_DNA"/>
</dbReference>
<dbReference type="SUPFAM" id="SSF89360">
    <property type="entry name" value="HesB-like domain"/>
    <property type="match status" value="1"/>
</dbReference>
<feature type="region of interest" description="Disordered" evidence="2">
    <location>
        <begin position="63"/>
        <end position="85"/>
    </location>
</feature>
<proteinExistence type="inferred from homology"/>
<comment type="caution">
    <text evidence="3">The sequence shown here is derived from an EMBL/GenBank/DDBJ whole genome shotgun (WGS) entry which is preliminary data.</text>
</comment>
<dbReference type="GO" id="GO:0005739">
    <property type="term" value="C:mitochondrion"/>
    <property type="evidence" value="ECO:0007669"/>
    <property type="project" value="TreeGrafter"/>
</dbReference>
<sequence>MATSLRCLHAPSSANVFVQLVRRSVPTPTTATAPILSVLIPRWNTAAATTTTTRNYAVAARTDNTSPLPKTRPAPQKFARRNAATKQQQIRKFTASATRRQTRCVYNPQNDEDGKEMVLEITDRAGKRLADIMKKDNNPNLALRIQVESGGCHGFQYLMSLVTLPGTENAEDWSKVVGEEDTVFQYVPDGADPSTATFGGPKVVIDEPSLDLLKGSKVDFTMELIGSQFKITDNPYATSSCGCGTSFDIKI</sequence>